<feature type="transmembrane region" description="Helical" evidence="1">
    <location>
        <begin position="7"/>
        <end position="26"/>
    </location>
</feature>
<dbReference type="RefSeq" id="WP_089410995.1">
    <property type="nucleotide sequence ID" value="NZ_FZQA01000001.1"/>
</dbReference>
<dbReference type="InterPro" id="IPR025250">
    <property type="entry name" value="DUF4199"/>
</dbReference>
<feature type="transmembrane region" description="Helical" evidence="1">
    <location>
        <begin position="147"/>
        <end position="167"/>
    </location>
</feature>
<dbReference type="AlphaFoldDB" id="A0A239PK40"/>
<protein>
    <recommendedName>
        <fullName evidence="4">DUF4199 domain-containing protein</fullName>
    </recommendedName>
</protein>
<evidence type="ECO:0000313" key="2">
    <source>
        <dbReference type="EMBL" id="SNT68007.1"/>
    </source>
</evidence>
<evidence type="ECO:0000313" key="3">
    <source>
        <dbReference type="Proteomes" id="UP000198346"/>
    </source>
</evidence>
<dbReference type="OrthoDB" id="6384283at2"/>
<keyword evidence="1" id="KW-1133">Transmembrane helix</keyword>
<proteinExistence type="predicted"/>
<gene>
    <name evidence="2" type="ORF">SAMN06297382_0503</name>
</gene>
<dbReference type="EMBL" id="FZQA01000001">
    <property type="protein sequence ID" value="SNT68007.1"/>
    <property type="molecule type" value="Genomic_DNA"/>
</dbReference>
<evidence type="ECO:0000256" key="1">
    <source>
        <dbReference type="SAM" id="Phobius"/>
    </source>
</evidence>
<feature type="transmembrane region" description="Helical" evidence="1">
    <location>
        <begin position="67"/>
        <end position="90"/>
    </location>
</feature>
<keyword evidence="1" id="KW-0812">Transmembrane</keyword>
<accession>A0A239PK40</accession>
<reference evidence="2 3" key="1">
    <citation type="submission" date="2017-07" db="EMBL/GenBank/DDBJ databases">
        <authorList>
            <person name="Sun Z.S."/>
            <person name="Albrecht U."/>
            <person name="Echele G."/>
            <person name="Lee C.C."/>
        </authorList>
    </citation>
    <scope>NUCLEOTIDE SEQUENCE [LARGE SCALE GENOMIC DNA]</scope>
    <source>
        <strain evidence="2 3">CGMCC 1.12710</strain>
    </source>
</reference>
<keyword evidence="1" id="KW-0472">Membrane</keyword>
<keyword evidence="3" id="KW-1185">Reference proteome</keyword>
<dbReference type="Pfam" id="PF13858">
    <property type="entry name" value="DUF4199"/>
    <property type="match status" value="1"/>
</dbReference>
<feature type="transmembrane region" description="Helical" evidence="1">
    <location>
        <begin position="38"/>
        <end position="55"/>
    </location>
</feature>
<evidence type="ECO:0008006" key="4">
    <source>
        <dbReference type="Google" id="ProtNLM"/>
    </source>
</evidence>
<sequence length="180" mass="18979">MSKYALAYGGAAGAVVIAVIIVGIALSGGDAGHAGSAWLGYLIMLVALTLVFVGVKRYRDREKGGVIRFLPALGVGLSIAAVAGVVYVALWEAYLAFTDYGFIRAYADAALEAKKAKGLDAAALEAEAARMEVLVRRYANPLFRLPMTFMEIFPVGALIALVSAAILRNPRAFPATRRAS</sequence>
<dbReference type="Proteomes" id="UP000198346">
    <property type="component" value="Unassembled WGS sequence"/>
</dbReference>
<name>A0A239PK40_9PROT</name>
<organism evidence="2 3">
    <name type="scientific">Amphiplicatus metriothermophilus</name>
    <dbReference type="NCBI Taxonomy" id="1519374"/>
    <lineage>
        <taxon>Bacteria</taxon>
        <taxon>Pseudomonadati</taxon>
        <taxon>Pseudomonadota</taxon>
        <taxon>Alphaproteobacteria</taxon>
        <taxon>Parvularculales</taxon>
        <taxon>Parvularculaceae</taxon>
        <taxon>Amphiplicatus</taxon>
    </lineage>
</organism>